<reference evidence="1" key="1">
    <citation type="submission" date="2019-11" db="EMBL/GenBank/DDBJ databases">
        <authorList>
            <person name="Feng L."/>
        </authorList>
    </citation>
    <scope>NUCLEOTIDE SEQUENCE</scope>
    <source>
        <strain evidence="1">BintestinalisLFYP9</strain>
    </source>
</reference>
<proteinExistence type="predicted"/>
<accession>A0A6N2XE35</accession>
<organism evidence="1">
    <name type="scientific">Bacteroides intestinalis</name>
    <dbReference type="NCBI Taxonomy" id="329854"/>
    <lineage>
        <taxon>Bacteria</taxon>
        <taxon>Pseudomonadati</taxon>
        <taxon>Bacteroidota</taxon>
        <taxon>Bacteroidia</taxon>
        <taxon>Bacteroidales</taxon>
        <taxon>Bacteroidaceae</taxon>
        <taxon>Bacteroides</taxon>
    </lineage>
</organism>
<dbReference type="EMBL" id="CACRSU010000049">
    <property type="protein sequence ID" value="VYT52393.1"/>
    <property type="molecule type" value="Genomic_DNA"/>
</dbReference>
<dbReference type="AlphaFoldDB" id="A0A6N2XE35"/>
<evidence type="ECO:0000313" key="1">
    <source>
        <dbReference type="EMBL" id="VYT52393.1"/>
    </source>
</evidence>
<protein>
    <submittedName>
        <fullName evidence="1">Uncharacterized protein</fullName>
    </submittedName>
</protein>
<sequence>MASQPIIKMKIVVKSFFTPKPFSYTACFFFKTGPMVFRLI</sequence>
<name>A0A6N2XE35_9BACE</name>
<gene>
    <name evidence="1" type="ORF">BILFYP9_04616</name>
</gene>